<proteinExistence type="predicted"/>
<comment type="caution">
    <text evidence="2">The sequence shown here is derived from an EMBL/GenBank/DDBJ whole genome shotgun (WGS) entry which is preliminary data.</text>
</comment>
<organism evidence="2 3">
    <name type="scientific">Liparis tanakae</name>
    <name type="common">Tanaka's snailfish</name>
    <dbReference type="NCBI Taxonomy" id="230148"/>
    <lineage>
        <taxon>Eukaryota</taxon>
        <taxon>Metazoa</taxon>
        <taxon>Chordata</taxon>
        <taxon>Craniata</taxon>
        <taxon>Vertebrata</taxon>
        <taxon>Euteleostomi</taxon>
        <taxon>Actinopterygii</taxon>
        <taxon>Neopterygii</taxon>
        <taxon>Teleostei</taxon>
        <taxon>Neoteleostei</taxon>
        <taxon>Acanthomorphata</taxon>
        <taxon>Eupercaria</taxon>
        <taxon>Perciformes</taxon>
        <taxon>Cottioidei</taxon>
        <taxon>Cottales</taxon>
        <taxon>Liparidae</taxon>
        <taxon>Liparis</taxon>
    </lineage>
</organism>
<dbReference type="OrthoDB" id="10573715at2759"/>
<evidence type="ECO:0000313" key="2">
    <source>
        <dbReference type="EMBL" id="TNN35416.1"/>
    </source>
</evidence>
<feature type="region of interest" description="Disordered" evidence="1">
    <location>
        <begin position="211"/>
        <end position="236"/>
    </location>
</feature>
<protein>
    <submittedName>
        <fullName evidence="2">Uncharacterized protein</fullName>
    </submittedName>
</protein>
<dbReference type="Proteomes" id="UP000314294">
    <property type="component" value="Unassembled WGS sequence"/>
</dbReference>
<evidence type="ECO:0000313" key="3">
    <source>
        <dbReference type="Proteomes" id="UP000314294"/>
    </source>
</evidence>
<dbReference type="EMBL" id="SRLO01001772">
    <property type="protein sequence ID" value="TNN35416.1"/>
    <property type="molecule type" value="Genomic_DNA"/>
</dbReference>
<feature type="compositionally biased region" description="Basic and acidic residues" evidence="1">
    <location>
        <begin position="211"/>
        <end position="223"/>
    </location>
</feature>
<feature type="compositionally biased region" description="Basic and acidic residues" evidence="1">
    <location>
        <begin position="35"/>
        <end position="63"/>
    </location>
</feature>
<keyword evidence="3" id="KW-1185">Reference proteome</keyword>
<reference evidence="2 3" key="1">
    <citation type="submission" date="2019-03" db="EMBL/GenBank/DDBJ databases">
        <title>First draft genome of Liparis tanakae, snailfish: a comprehensive survey of snailfish specific genes.</title>
        <authorList>
            <person name="Kim W."/>
            <person name="Song I."/>
            <person name="Jeong J.-H."/>
            <person name="Kim D."/>
            <person name="Kim S."/>
            <person name="Ryu S."/>
            <person name="Song J.Y."/>
            <person name="Lee S.K."/>
        </authorList>
    </citation>
    <scope>NUCLEOTIDE SEQUENCE [LARGE SCALE GENOMIC DNA]</scope>
    <source>
        <tissue evidence="2">Muscle</tissue>
    </source>
</reference>
<evidence type="ECO:0000256" key="1">
    <source>
        <dbReference type="SAM" id="MobiDB-lite"/>
    </source>
</evidence>
<accession>A0A4Z2F2G5</accession>
<dbReference type="AlphaFoldDB" id="A0A4Z2F2G5"/>
<gene>
    <name evidence="2" type="ORF">EYF80_054423</name>
</gene>
<feature type="region of interest" description="Disordered" evidence="1">
    <location>
        <begin position="26"/>
        <end position="69"/>
    </location>
</feature>
<sequence length="236" mass="25529">MHCSAVVAVNLVSRIWGKWSRKSTVWNGDSIRTPSETRGRLRETNHNRGAEPQENHQTQRDQSQRGGCACGADLRAPTVSVSTTRLPALLDPPLSGPRAQRLTGAAQGVDLPAHLELGEVHEEGLGEVLQSVGGGEVRDQTPLLQREGPPCHGVRPGALRSDGPVLTCSWYSSTGISSVFGGPNCLLVAEKRMATVRASFRLTCAIRVMDTRPPDRAPSDSPKRLLGSWRRGKMET</sequence>
<name>A0A4Z2F2G5_9TELE</name>